<dbReference type="PANTHER" id="PTHR43227">
    <property type="entry name" value="BLL4140 PROTEIN"/>
    <property type="match status" value="1"/>
</dbReference>
<dbReference type="GO" id="GO:0055085">
    <property type="term" value="P:transmembrane transport"/>
    <property type="evidence" value="ECO:0007669"/>
    <property type="project" value="InterPro"/>
</dbReference>
<comment type="similarity">
    <text evidence="7">Belongs to the binding-protein-dependent transport system permease family.</text>
</comment>
<dbReference type="Pfam" id="PF00528">
    <property type="entry name" value="BPD_transp_1"/>
    <property type="match status" value="1"/>
</dbReference>
<dbReference type="EMBL" id="MEHA01000020">
    <property type="protein sequence ID" value="ODR47505.1"/>
    <property type="molecule type" value="Genomic_DNA"/>
</dbReference>
<dbReference type="PROSITE" id="PS50928">
    <property type="entry name" value="ABC_TM1"/>
    <property type="match status" value="1"/>
</dbReference>
<comment type="subcellular location">
    <subcellularLocation>
        <location evidence="1 7">Cell membrane</location>
        <topology evidence="1 7">Multi-pass membrane protein</topology>
    </subcellularLocation>
</comment>
<dbReference type="Proteomes" id="UP000094271">
    <property type="component" value="Unassembled WGS sequence"/>
</dbReference>
<feature type="transmembrane region" description="Helical" evidence="7">
    <location>
        <begin position="294"/>
        <end position="313"/>
    </location>
</feature>
<keyword evidence="2 7" id="KW-0813">Transport</keyword>
<evidence type="ECO:0000256" key="7">
    <source>
        <dbReference type="RuleBase" id="RU363032"/>
    </source>
</evidence>
<proteinExistence type="inferred from homology"/>
<reference evidence="9 10" key="1">
    <citation type="submission" date="2016-08" db="EMBL/GenBank/DDBJ databases">
        <authorList>
            <person name="Seilhamer J.J."/>
        </authorList>
    </citation>
    <scope>NUCLEOTIDE SEQUENCE [LARGE SCALE GENOMIC DNA]</scope>
    <source>
        <strain evidence="9 10">NML150140-1</strain>
    </source>
</reference>
<evidence type="ECO:0000259" key="8">
    <source>
        <dbReference type="PROSITE" id="PS50928"/>
    </source>
</evidence>
<feature type="transmembrane region" description="Helical" evidence="7">
    <location>
        <begin position="132"/>
        <end position="152"/>
    </location>
</feature>
<dbReference type="Gene3D" id="1.10.3720.10">
    <property type="entry name" value="MetI-like"/>
    <property type="match status" value="1"/>
</dbReference>
<feature type="domain" description="ABC transmembrane type-1" evidence="8">
    <location>
        <begin position="92"/>
        <end position="313"/>
    </location>
</feature>
<dbReference type="GO" id="GO:0005886">
    <property type="term" value="C:plasma membrane"/>
    <property type="evidence" value="ECO:0007669"/>
    <property type="project" value="UniProtKB-SubCell"/>
</dbReference>
<feature type="transmembrane region" description="Helical" evidence="7">
    <location>
        <begin position="233"/>
        <end position="254"/>
    </location>
</feature>
<dbReference type="InterPro" id="IPR000515">
    <property type="entry name" value="MetI-like"/>
</dbReference>
<evidence type="ECO:0000256" key="5">
    <source>
        <dbReference type="ARBA" id="ARBA00022989"/>
    </source>
</evidence>
<dbReference type="OrthoDB" id="9785836at2"/>
<keyword evidence="5 7" id="KW-1133">Transmembrane helix</keyword>
<gene>
    <name evidence="9" type="ORF">BEI59_22810</name>
</gene>
<dbReference type="SUPFAM" id="SSF161098">
    <property type="entry name" value="MetI-like"/>
    <property type="match status" value="1"/>
</dbReference>
<dbReference type="InterPro" id="IPR035906">
    <property type="entry name" value="MetI-like_sf"/>
</dbReference>
<keyword evidence="4 7" id="KW-0812">Transmembrane</keyword>
<protein>
    <recommendedName>
        <fullName evidence="8">ABC transmembrane type-1 domain-containing protein</fullName>
    </recommendedName>
</protein>
<dbReference type="InterPro" id="IPR050809">
    <property type="entry name" value="UgpAE/MalFG_permease"/>
</dbReference>
<evidence type="ECO:0000256" key="2">
    <source>
        <dbReference type="ARBA" id="ARBA00022448"/>
    </source>
</evidence>
<comment type="caution">
    <text evidence="9">The sequence shown here is derived from an EMBL/GenBank/DDBJ whole genome shotgun (WGS) entry which is preliminary data.</text>
</comment>
<keyword evidence="3" id="KW-1003">Cell membrane</keyword>
<evidence type="ECO:0000256" key="3">
    <source>
        <dbReference type="ARBA" id="ARBA00022475"/>
    </source>
</evidence>
<evidence type="ECO:0000313" key="9">
    <source>
        <dbReference type="EMBL" id="ODR47505.1"/>
    </source>
</evidence>
<dbReference type="CDD" id="cd06261">
    <property type="entry name" value="TM_PBP2"/>
    <property type="match status" value="1"/>
</dbReference>
<organism evidence="9 10">
    <name type="scientific">Eisenbergiella tayi</name>
    <dbReference type="NCBI Taxonomy" id="1432052"/>
    <lineage>
        <taxon>Bacteria</taxon>
        <taxon>Bacillati</taxon>
        <taxon>Bacillota</taxon>
        <taxon>Clostridia</taxon>
        <taxon>Lachnospirales</taxon>
        <taxon>Lachnospiraceae</taxon>
        <taxon>Eisenbergiella</taxon>
    </lineage>
</organism>
<evidence type="ECO:0000256" key="6">
    <source>
        <dbReference type="ARBA" id="ARBA00023136"/>
    </source>
</evidence>
<evidence type="ECO:0000256" key="4">
    <source>
        <dbReference type="ARBA" id="ARBA00022692"/>
    </source>
</evidence>
<evidence type="ECO:0000256" key="1">
    <source>
        <dbReference type="ARBA" id="ARBA00004651"/>
    </source>
</evidence>
<dbReference type="PANTHER" id="PTHR43227:SF11">
    <property type="entry name" value="BLL4140 PROTEIN"/>
    <property type="match status" value="1"/>
</dbReference>
<accession>A0A1E3UED0</accession>
<sequence>MEVKSKQNNKKAVPAAGKRLTLMQEIRKKWFFYLIAIPGVICLILFCYLPMAGLYVVFERYTFQGGLFGSEFVGLQNFKFFFMNLNNAIRATRNTLVINGFSIGLGVVVNVGLAVLLNEINGRRYRKVTQSVMLFPYFISWIVVGMVALALFDENTGIINSAITSLGGTPVEWYSNADYWWPIMIITTIWKNAGYGSIIYFCALTGFDQSLYEAAEIDGAGRWQRIWRITLPLLKPTIIIMFLLNIGGILAGGVDQIMGMTSLNPLLLEKTDTIATFVYRSAIVNGQFESASAITLYQSIFGFFLVLGSNLLVKKFDPDYALF</sequence>
<feature type="transmembrane region" description="Helical" evidence="7">
    <location>
        <begin position="179"/>
        <end position="203"/>
    </location>
</feature>
<keyword evidence="6 7" id="KW-0472">Membrane</keyword>
<dbReference type="AlphaFoldDB" id="A0A1E3UED0"/>
<name>A0A1E3UED0_9FIRM</name>
<evidence type="ECO:0000313" key="10">
    <source>
        <dbReference type="Proteomes" id="UP000094271"/>
    </source>
</evidence>
<feature type="transmembrane region" description="Helical" evidence="7">
    <location>
        <begin position="30"/>
        <end position="58"/>
    </location>
</feature>
<feature type="transmembrane region" description="Helical" evidence="7">
    <location>
        <begin position="96"/>
        <end position="120"/>
    </location>
</feature>